<dbReference type="GO" id="GO:0004984">
    <property type="term" value="F:olfactory receptor activity"/>
    <property type="evidence" value="ECO:0007669"/>
    <property type="project" value="InterPro"/>
</dbReference>
<dbReference type="Gene3D" id="1.20.1070.10">
    <property type="entry name" value="Rhodopsin 7-helix transmembrane proteins"/>
    <property type="match status" value="1"/>
</dbReference>
<feature type="transmembrane region" description="Helical" evidence="13">
    <location>
        <begin position="235"/>
        <end position="258"/>
    </location>
</feature>
<proteinExistence type="inferred from homology"/>
<evidence type="ECO:0000256" key="3">
    <source>
        <dbReference type="ARBA" id="ARBA00022475"/>
    </source>
</evidence>
<keyword evidence="11 12" id="KW-0807">Transducer</keyword>
<feature type="transmembrane region" description="Helical" evidence="13">
    <location>
        <begin position="198"/>
        <end position="223"/>
    </location>
</feature>
<evidence type="ECO:0000256" key="5">
    <source>
        <dbReference type="ARBA" id="ARBA00022692"/>
    </source>
</evidence>
<dbReference type="GO" id="GO:0005886">
    <property type="term" value="C:plasma membrane"/>
    <property type="evidence" value="ECO:0007669"/>
    <property type="project" value="UniProtKB-SubCell"/>
</dbReference>
<evidence type="ECO:0000259" key="14">
    <source>
        <dbReference type="PROSITE" id="PS50262"/>
    </source>
</evidence>
<dbReference type="InterPro" id="IPR000725">
    <property type="entry name" value="Olfact_rcpt"/>
</dbReference>
<comment type="subcellular location">
    <subcellularLocation>
        <location evidence="2 13">Cell membrane</location>
        <topology evidence="2 13">Multi-pass membrane protein</topology>
    </subcellularLocation>
</comment>
<dbReference type="InterPro" id="IPR050516">
    <property type="entry name" value="Olfactory_GPCR"/>
</dbReference>
<feature type="transmembrane region" description="Helical" evidence="13">
    <location>
        <begin position="96"/>
        <end position="118"/>
    </location>
</feature>
<accession>M7CK17</accession>
<evidence type="ECO:0000256" key="7">
    <source>
        <dbReference type="ARBA" id="ARBA00022989"/>
    </source>
</evidence>
<organism evidence="15 16">
    <name type="scientific">Chelonia mydas</name>
    <name type="common">Green sea-turtle</name>
    <name type="synonym">Chelonia agassizi</name>
    <dbReference type="NCBI Taxonomy" id="8469"/>
    <lineage>
        <taxon>Eukaryota</taxon>
        <taxon>Metazoa</taxon>
        <taxon>Chordata</taxon>
        <taxon>Craniata</taxon>
        <taxon>Vertebrata</taxon>
        <taxon>Euteleostomi</taxon>
        <taxon>Archelosauria</taxon>
        <taxon>Testudinata</taxon>
        <taxon>Testudines</taxon>
        <taxon>Cryptodira</taxon>
        <taxon>Durocryptodira</taxon>
        <taxon>Americhelydia</taxon>
        <taxon>Chelonioidea</taxon>
        <taxon>Cheloniidae</taxon>
        <taxon>Chelonia</taxon>
    </lineage>
</organism>
<comment type="function">
    <text evidence="1">Odorant receptor.</text>
</comment>
<evidence type="ECO:0000256" key="8">
    <source>
        <dbReference type="ARBA" id="ARBA00023040"/>
    </source>
</evidence>
<comment type="similarity">
    <text evidence="12">Belongs to the G-protein coupled receptor 1 family.</text>
</comment>
<evidence type="ECO:0000313" key="16">
    <source>
        <dbReference type="Proteomes" id="UP000031443"/>
    </source>
</evidence>
<reference evidence="16" key="1">
    <citation type="journal article" date="2013" name="Nat. Genet.">
        <title>The draft genomes of soft-shell turtle and green sea turtle yield insights into the development and evolution of the turtle-specific body plan.</title>
        <authorList>
            <person name="Wang Z."/>
            <person name="Pascual-Anaya J."/>
            <person name="Zadissa A."/>
            <person name="Li W."/>
            <person name="Niimura Y."/>
            <person name="Huang Z."/>
            <person name="Li C."/>
            <person name="White S."/>
            <person name="Xiong Z."/>
            <person name="Fang D."/>
            <person name="Wang B."/>
            <person name="Ming Y."/>
            <person name="Chen Y."/>
            <person name="Zheng Y."/>
            <person name="Kuraku S."/>
            <person name="Pignatelli M."/>
            <person name="Herrero J."/>
            <person name="Beal K."/>
            <person name="Nozawa M."/>
            <person name="Li Q."/>
            <person name="Wang J."/>
            <person name="Zhang H."/>
            <person name="Yu L."/>
            <person name="Shigenobu S."/>
            <person name="Wang J."/>
            <person name="Liu J."/>
            <person name="Flicek P."/>
            <person name="Searle S."/>
            <person name="Wang J."/>
            <person name="Kuratani S."/>
            <person name="Yin Y."/>
            <person name="Aken B."/>
            <person name="Zhang G."/>
            <person name="Irie N."/>
        </authorList>
    </citation>
    <scope>NUCLEOTIDE SEQUENCE [LARGE SCALE GENOMIC DNA]</scope>
</reference>
<evidence type="ECO:0000256" key="11">
    <source>
        <dbReference type="ARBA" id="ARBA00023224"/>
    </source>
</evidence>
<dbReference type="InterPro" id="IPR000276">
    <property type="entry name" value="GPCR_Rhodpsn"/>
</dbReference>
<dbReference type="AlphaFoldDB" id="M7CK17"/>
<dbReference type="CDD" id="cd15227">
    <property type="entry name" value="7tmA_OR14-like"/>
    <property type="match status" value="1"/>
</dbReference>
<feature type="transmembrane region" description="Helical" evidence="13">
    <location>
        <begin position="138"/>
        <end position="156"/>
    </location>
</feature>
<evidence type="ECO:0000256" key="9">
    <source>
        <dbReference type="ARBA" id="ARBA00023136"/>
    </source>
</evidence>
<dbReference type="GO" id="GO:0004930">
    <property type="term" value="F:G protein-coupled receptor activity"/>
    <property type="evidence" value="ECO:0007669"/>
    <property type="project" value="UniProtKB-KW"/>
</dbReference>
<feature type="transmembrane region" description="Helical" evidence="13">
    <location>
        <begin position="23"/>
        <end position="49"/>
    </location>
</feature>
<protein>
    <recommendedName>
        <fullName evidence="13">Olfactory receptor</fullName>
    </recommendedName>
</protein>
<keyword evidence="6 13" id="KW-0552">Olfaction</keyword>
<keyword evidence="5 12" id="KW-0812">Transmembrane</keyword>
<evidence type="ECO:0000256" key="10">
    <source>
        <dbReference type="ARBA" id="ARBA00023170"/>
    </source>
</evidence>
<dbReference type="PRINTS" id="PR00245">
    <property type="entry name" value="OLFACTORYR"/>
</dbReference>
<dbReference type="PROSITE" id="PS50262">
    <property type="entry name" value="G_PROTEIN_RECEP_F1_2"/>
    <property type="match status" value="1"/>
</dbReference>
<evidence type="ECO:0000256" key="13">
    <source>
        <dbReference type="RuleBase" id="RU363047"/>
    </source>
</evidence>
<dbReference type="FunFam" id="1.20.1070.10:FF:000037">
    <property type="entry name" value="Olfactory receptor"/>
    <property type="match status" value="1"/>
</dbReference>
<name>M7CK17_CHEMY</name>
<evidence type="ECO:0000256" key="6">
    <source>
        <dbReference type="ARBA" id="ARBA00022725"/>
    </source>
</evidence>
<feature type="transmembrane region" description="Helical" evidence="13">
    <location>
        <begin position="270"/>
        <end position="290"/>
    </location>
</feature>
<dbReference type="PROSITE" id="PS00237">
    <property type="entry name" value="G_PROTEIN_RECEP_F1_1"/>
    <property type="match status" value="1"/>
</dbReference>
<dbReference type="OrthoDB" id="9421734at2759"/>
<evidence type="ECO:0000256" key="4">
    <source>
        <dbReference type="ARBA" id="ARBA00022606"/>
    </source>
</evidence>
<dbReference type="SUPFAM" id="SSF81321">
    <property type="entry name" value="Family A G protein-coupled receptor-like"/>
    <property type="match status" value="1"/>
</dbReference>
<keyword evidence="8 12" id="KW-0297">G-protein coupled receptor</keyword>
<feature type="domain" description="G-protein coupled receptors family 1 profile" evidence="14">
    <location>
        <begin position="39"/>
        <end position="288"/>
    </location>
</feature>
<gene>
    <name evidence="15" type="ORF">UY3_01367</name>
</gene>
<dbReference type="Proteomes" id="UP000031443">
    <property type="component" value="Unassembled WGS sequence"/>
</dbReference>
<keyword evidence="4 13" id="KW-0716">Sensory transduction</keyword>
<dbReference type="eggNOG" id="ENOG502SHXQ">
    <property type="taxonomic scope" value="Eukaryota"/>
</dbReference>
<evidence type="ECO:0000256" key="12">
    <source>
        <dbReference type="RuleBase" id="RU000688"/>
    </source>
</evidence>
<dbReference type="InterPro" id="IPR017452">
    <property type="entry name" value="GPCR_Rhodpsn_7TM"/>
</dbReference>
<evidence type="ECO:0000256" key="1">
    <source>
        <dbReference type="ARBA" id="ARBA00002936"/>
    </source>
</evidence>
<dbReference type="PANTHER" id="PTHR26452">
    <property type="entry name" value="OLFACTORY RECEPTOR"/>
    <property type="match status" value="1"/>
</dbReference>
<evidence type="ECO:0000256" key="2">
    <source>
        <dbReference type="ARBA" id="ARBA00004651"/>
    </source>
</evidence>
<dbReference type="EMBL" id="KB492849">
    <property type="protein sequence ID" value="EMP41387.1"/>
    <property type="molecule type" value="Genomic_DNA"/>
</dbReference>
<keyword evidence="7 13" id="KW-1133">Transmembrane helix</keyword>
<keyword evidence="10 12" id="KW-0675">Receptor</keyword>
<keyword evidence="16" id="KW-1185">Reference proteome</keyword>
<sequence>MSNRTTVTEFLLLGFSDVQELQILHFMVFLVIYLAALIGNLLIITVVVLDHHLHTPMYFFLMNLSILDIGSISVTVPKSMANSLMNIRSISYSGCVAQVFLFVFFVSADLAFLTVMAYDRYVAICQPLHYERVINRRACVQMAAGVWISVFLYSAFHTGITFAVSFCGGNMVDQFFCEIPQLLKLACSDTYLSETWAIAFSVCLASSCFVLIIVSYVHIFTMVLRIPAEQGRHKALSTCLPHLTVVSLFFCTANFAYSHPTSSSTSTLDLVVAVLYSVLPAVMNPVIYSMRNKEIKAALRKLIAWMLSTKNKLSIFSLWL</sequence>
<feature type="transmembrane region" description="Helical" evidence="13">
    <location>
        <begin position="56"/>
        <end position="76"/>
    </location>
</feature>
<keyword evidence="9 13" id="KW-0472">Membrane</keyword>
<keyword evidence="3 13" id="KW-1003">Cell membrane</keyword>
<dbReference type="Pfam" id="PF13853">
    <property type="entry name" value="7tm_4"/>
    <property type="match status" value="1"/>
</dbReference>
<dbReference type="PRINTS" id="PR00237">
    <property type="entry name" value="GPCRRHODOPSN"/>
</dbReference>
<evidence type="ECO:0000313" key="15">
    <source>
        <dbReference type="EMBL" id="EMP41387.1"/>
    </source>
</evidence>